<evidence type="ECO:0000259" key="2">
    <source>
        <dbReference type="Pfam" id="PF00144"/>
    </source>
</evidence>
<dbReference type="InterPro" id="IPR001466">
    <property type="entry name" value="Beta-lactam-related"/>
</dbReference>
<evidence type="ECO:0000256" key="1">
    <source>
        <dbReference type="SAM" id="SignalP"/>
    </source>
</evidence>
<dbReference type="Gene3D" id="3.40.710.10">
    <property type="entry name" value="DD-peptidase/beta-lactamase superfamily"/>
    <property type="match status" value="1"/>
</dbReference>
<proteinExistence type="predicted"/>
<organism evidence="3 4">
    <name type="scientific">Bosea lupini</name>
    <dbReference type="NCBI Taxonomy" id="1036779"/>
    <lineage>
        <taxon>Bacteria</taxon>
        <taxon>Pseudomonadati</taxon>
        <taxon>Pseudomonadota</taxon>
        <taxon>Alphaproteobacteria</taxon>
        <taxon>Hyphomicrobiales</taxon>
        <taxon>Boseaceae</taxon>
        <taxon>Bosea</taxon>
    </lineage>
</organism>
<feature type="chain" id="PRO_5011559507" evidence="1">
    <location>
        <begin position="20"/>
        <end position="400"/>
    </location>
</feature>
<keyword evidence="1" id="KW-0732">Signal</keyword>
<name>A0A1H7UCT9_9HYPH</name>
<accession>A0A1H7UCT9</accession>
<evidence type="ECO:0000313" key="3">
    <source>
        <dbReference type="EMBL" id="SEL94872.1"/>
    </source>
</evidence>
<sequence>MRSLPILLVGLMLSLQAMAQPADTALSARIERVVAQAIAEKRLVGAVVLVSRGGKLIHHQAAGFADREAGRPMQEDAIFRFASVTKPIVSAAAMKLVEEGKLRLDDPVTRFLPDFRPALPDRTQPTITVRQLLTHTSGLSYRFFEPSGSAYHTLNVSDGMDQPGLSLKENLRRLGQAPLGFAPGTKWSYSLGIDVLGGVLEAASGESLAAVVQRLVTRPLGMKDTGFAVADSTRLAVPYADGRPAPVRITDDMAVPFGTGSVLFTPSRVLDPASFPSGGAGMVGTAGDLLRFLEAIRTGGAPILKRETVAAMMQDQVGVQAATQGPGWGFGYGWAVLDDPKAAATPQARGTLQWGGAYGHSWFVDPANELIVVALTNTAFEGMAGPFVTQLRDAVYGTAR</sequence>
<dbReference type="AlphaFoldDB" id="A0A1H7UCT9"/>
<gene>
    <name evidence="3" type="ORF">SAMN04515666_106222</name>
</gene>
<dbReference type="EMBL" id="FOAN01000006">
    <property type="protein sequence ID" value="SEL94872.1"/>
    <property type="molecule type" value="Genomic_DNA"/>
</dbReference>
<keyword evidence="4" id="KW-1185">Reference proteome</keyword>
<dbReference type="InterPro" id="IPR050789">
    <property type="entry name" value="Diverse_Enzym_Activities"/>
</dbReference>
<dbReference type="Proteomes" id="UP000199664">
    <property type="component" value="Unassembled WGS sequence"/>
</dbReference>
<evidence type="ECO:0000313" key="4">
    <source>
        <dbReference type="Proteomes" id="UP000199664"/>
    </source>
</evidence>
<reference evidence="4" key="1">
    <citation type="submission" date="2016-10" db="EMBL/GenBank/DDBJ databases">
        <authorList>
            <person name="Varghese N."/>
            <person name="Submissions S."/>
        </authorList>
    </citation>
    <scope>NUCLEOTIDE SEQUENCE [LARGE SCALE GENOMIC DNA]</scope>
    <source>
        <strain evidence="4">LMG 26383,CCUG 61248,R- 45681</strain>
    </source>
</reference>
<feature type="domain" description="Beta-lactamase-related" evidence="2">
    <location>
        <begin position="31"/>
        <end position="383"/>
    </location>
</feature>
<dbReference type="InterPro" id="IPR012338">
    <property type="entry name" value="Beta-lactam/transpept-like"/>
</dbReference>
<protein>
    <submittedName>
        <fullName evidence="3">CubicO group peptidase, beta-lactamase class C family</fullName>
    </submittedName>
</protein>
<dbReference type="PANTHER" id="PTHR43283:SF3">
    <property type="entry name" value="BETA-LACTAMASE FAMILY PROTEIN (AFU_ORTHOLOGUE AFUA_5G07500)"/>
    <property type="match status" value="1"/>
</dbReference>
<dbReference type="SUPFAM" id="SSF56601">
    <property type="entry name" value="beta-lactamase/transpeptidase-like"/>
    <property type="match status" value="1"/>
</dbReference>
<dbReference type="Pfam" id="PF00144">
    <property type="entry name" value="Beta-lactamase"/>
    <property type="match status" value="1"/>
</dbReference>
<dbReference type="STRING" id="1036779.SAMN04515666_106222"/>
<dbReference type="PANTHER" id="PTHR43283">
    <property type="entry name" value="BETA-LACTAMASE-RELATED"/>
    <property type="match status" value="1"/>
</dbReference>
<feature type="signal peptide" evidence="1">
    <location>
        <begin position="1"/>
        <end position="19"/>
    </location>
</feature>